<proteinExistence type="predicted"/>
<gene>
    <name evidence="1" type="ORF">VKT23_015822</name>
</gene>
<dbReference type="Proteomes" id="UP001498398">
    <property type="component" value="Unassembled WGS sequence"/>
</dbReference>
<accession>A0ABR1IWK4</accession>
<dbReference type="EMBL" id="JBANRG010000055">
    <property type="protein sequence ID" value="KAK7443224.1"/>
    <property type="molecule type" value="Genomic_DNA"/>
</dbReference>
<sequence>MDRAEDLPEWPMRNFDVVDISLPSSSVARNRTRNTQDSTRLLFIYSLFDLRPAYREEGISISSVLGSVYSPKLRSGPAPLIGCSASPTAIGSTRSACSRFD</sequence>
<evidence type="ECO:0000313" key="1">
    <source>
        <dbReference type="EMBL" id="KAK7443224.1"/>
    </source>
</evidence>
<comment type="caution">
    <text evidence="1">The sequence shown here is derived from an EMBL/GenBank/DDBJ whole genome shotgun (WGS) entry which is preliminary data.</text>
</comment>
<name>A0ABR1IWK4_9AGAR</name>
<reference evidence="1 2" key="1">
    <citation type="submission" date="2024-01" db="EMBL/GenBank/DDBJ databases">
        <title>A draft genome for the cacao thread blight pathogen Marasmiellus scandens.</title>
        <authorList>
            <person name="Baruah I.K."/>
            <person name="Leung J."/>
            <person name="Bukari Y."/>
            <person name="Amoako-Attah I."/>
            <person name="Meinhardt L.W."/>
            <person name="Bailey B.A."/>
            <person name="Cohen S.P."/>
        </authorList>
    </citation>
    <scope>NUCLEOTIDE SEQUENCE [LARGE SCALE GENOMIC DNA]</scope>
    <source>
        <strain evidence="1 2">GH-19</strain>
    </source>
</reference>
<protein>
    <submittedName>
        <fullName evidence="1">Uncharacterized protein</fullName>
    </submittedName>
</protein>
<organism evidence="1 2">
    <name type="scientific">Marasmiellus scandens</name>
    <dbReference type="NCBI Taxonomy" id="2682957"/>
    <lineage>
        <taxon>Eukaryota</taxon>
        <taxon>Fungi</taxon>
        <taxon>Dikarya</taxon>
        <taxon>Basidiomycota</taxon>
        <taxon>Agaricomycotina</taxon>
        <taxon>Agaricomycetes</taxon>
        <taxon>Agaricomycetidae</taxon>
        <taxon>Agaricales</taxon>
        <taxon>Marasmiineae</taxon>
        <taxon>Omphalotaceae</taxon>
        <taxon>Marasmiellus</taxon>
    </lineage>
</organism>
<keyword evidence="2" id="KW-1185">Reference proteome</keyword>
<evidence type="ECO:0000313" key="2">
    <source>
        <dbReference type="Proteomes" id="UP001498398"/>
    </source>
</evidence>